<dbReference type="SUPFAM" id="SSF52047">
    <property type="entry name" value="RNI-like"/>
    <property type="match status" value="1"/>
</dbReference>
<proteinExistence type="predicted"/>
<organism evidence="1 2">
    <name type="scientific">Diversispora eburnea</name>
    <dbReference type="NCBI Taxonomy" id="1213867"/>
    <lineage>
        <taxon>Eukaryota</taxon>
        <taxon>Fungi</taxon>
        <taxon>Fungi incertae sedis</taxon>
        <taxon>Mucoromycota</taxon>
        <taxon>Glomeromycotina</taxon>
        <taxon>Glomeromycetes</taxon>
        <taxon>Diversisporales</taxon>
        <taxon>Diversisporaceae</taxon>
        <taxon>Diversispora</taxon>
    </lineage>
</organism>
<evidence type="ECO:0000313" key="2">
    <source>
        <dbReference type="Proteomes" id="UP000789706"/>
    </source>
</evidence>
<keyword evidence="2" id="KW-1185">Reference proteome</keyword>
<comment type="caution">
    <text evidence="1">The sequence shown here is derived from an EMBL/GenBank/DDBJ whole genome shotgun (WGS) entry which is preliminary data.</text>
</comment>
<name>A0A9N8WDS2_9GLOM</name>
<dbReference type="OrthoDB" id="2370376at2759"/>
<accession>A0A9N8WDS2</accession>
<dbReference type="Proteomes" id="UP000789706">
    <property type="component" value="Unassembled WGS sequence"/>
</dbReference>
<reference evidence="1" key="1">
    <citation type="submission" date="2021-06" db="EMBL/GenBank/DDBJ databases">
        <authorList>
            <person name="Kallberg Y."/>
            <person name="Tangrot J."/>
            <person name="Rosling A."/>
        </authorList>
    </citation>
    <scope>NUCLEOTIDE SEQUENCE</scope>
    <source>
        <strain evidence="1">AZ414A</strain>
    </source>
</reference>
<gene>
    <name evidence="1" type="ORF">DEBURN_LOCUS3933</name>
</gene>
<dbReference type="AlphaFoldDB" id="A0A9N8WDS2"/>
<dbReference type="EMBL" id="CAJVPK010000269">
    <property type="protein sequence ID" value="CAG8486308.1"/>
    <property type="molecule type" value="Genomic_DNA"/>
</dbReference>
<protein>
    <submittedName>
        <fullName evidence="1">195_t:CDS:1</fullName>
    </submittedName>
</protein>
<sequence length="382" mass="44482">MAVDVFRIILKDLEFSDIHSVLLVNREWCRAAIPIYWKAPFSFTKKRSMTALKIYEMFLEQGSSTSAQGKAQKVLPFFDYPSFIKELNYTNLLVCKGAYERIKTVESILQMLTDREIRLETFIMENTGTSDEITYTFWTAPRYAPMFSTLINVKIHTPFPKSNVIKSLAKNCKRLSYLDINLHDTSDERARESINYLEEIISAQKRFLNLRLVFPNGPGNMLIKAFQSYLEYFQRLELVKWNFSGCDWSWLNNCSNLIEFAITTPPPQVIKIFGTGYETHRSKPSKNLKILTTHWHFDKGEEISSMPKFYFHSGKSNKEVEPPPLMKQAIYYSEGSIKFKEDMSASNFISYEYLHEIGEVKKKIAVKELGIRVIPNFFCIKI</sequence>
<evidence type="ECO:0000313" key="1">
    <source>
        <dbReference type="EMBL" id="CAG8486308.1"/>
    </source>
</evidence>